<keyword evidence="4" id="KW-1185">Reference proteome</keyword>
<feature type="region of interest" description="Disordered" evidence="2">
    <location>
        <begin position="1779"/>
        <end position="1816"/>
    </location>
</feature>
<dbReference type="EMBL" id="GG662652">
    <property type="protein sequence ID" value="EAR83251.2"/>
    <property type="molecule type" value="Genomic_DNA"/>
</dbReference>
<feature type="compositionally biased region" description="Low complexity" evidence="2">
    <location>
        <begin position="2160"/>
        <end position="2177"/>
    </location>
</feature>
<feature type="coiled-coil region" evidence="1">
    <location>
        <begin position="1947"/>
        <end position="2035"/>
    </location>
</feature>
<dbReference type="InParanoid" id="Q22D74"/>
<feature type="region of interest" description="Disordered" evidence="2">
    <location>
        <begin position="2043"/>
        <end position="2083"/>
    </location>
</feature>
<feature type="compositionally biased region" description="Polar residues" evidence="2">
    <location>
        <begin position="2178"/>
        <end position="2198"/>
    </location>
</feature>
<organism evidence="3 4">
    <name type="scientific">Tetrahymena thermophila (strain SB210)</name>
    <dbReference type="NCBI Taxonomy" id="312017"/>
    <lineage>
        <taxon>Eukaryota</taxon>
        <taxon>Sar</taxon>
        <taxon>Alveolata</taxon>
        <taxon>Ciliophora</taxon>
        <taxon>Intramacronucleata</taxon>
        <taxon>Oligohymenophorea</taxon>
        <taxon>Hymenostomatida</taxon>
        <taxon>Tetrahymenina</taxon>
        <taxon>Tetrahymenidae</taxon>
        <taxon>Tetrahymena</taxon>
    </lineage>
</organism>
<evidence type="ECO:0000313" key="3">
    <source>
        <dbReference type="EMBL" id="EAR83251.2"/>
    </source>
</evidence>
<dbReference type="RefSeq" id="XP_001030914.2">
    <property type="nucleotide sequence ID" value="XM_001030914.3"/>
</dbReference>
<feature type="coiled-coil region" evidence="1">
    <location>
        <begin position="2090"/>
        <end position="2124"/>
    </location>
</feature>
<dbReference type="STRING" id="312017.Q22D74"/>
<feature type="compositionally biased region" description="Basic and acidic residues" evidence="2">
    <location>
        <begin position="2057"/>
        <end position="2070"/>
    </location>
</feature>
<dbReference type="HOGENOM" id="CLU_232309_0_0_1"/>
<dbReference type="eggNOG" id="ENOG502S79H">
    <property type="taxonomic scope" value="Eukaryota"/>
</dbReference>
<reference evidence="4" key="1">
    <citation type="journal article" date="2006" name="PLoS Biol.">
        <title>Macronuclear genome sequence of the ciliate Tetrahymena thermophila, a model eukaryote.</title>
        <authorList>
            <person name="Eisen J.A."/>
            <person name="Coyne R.S."/>
            <person name="Wu M."/>
            <person name="Wu D."/>
            <person name="Thiagarajan M."/>
            <person name="Wortman J.R."/>
            <person name="Badger J.H."/>
            <person name="Ren Q."/>
            <person name="Amedeo P."/>
            <person name="Jones K.M."/>
            <person name="Tallon L.J."/>
            <person name="Delcher A.L."/>
            <person name="Salzberg S.L."/>
            <person name="Silva J.C."/>
            <person name="Haas B.J."/>
            <person name="Majoros W.H."/>
            <person name="Farzad M."/>
            <person name="Carlton J.M."/>
            <person name="Smith R.K. Jr."/>
            <person name="Garg J."/>
            <person name="Pearlman R.E."/>
            <person name="Karrer K.M."/>
            <person name="Sun L."/>
            <person name="Manning G."/>
            <person name="Elde N.C."/>
            <person name="Turkewitz A.P."/>
            <person name="Asai D.J."/>
            <person name="Wilkes D.E."/>
            <person name="Wang Y."/>
            <person name="Cai H."/>
            <person name="Collins K."/>
            <person name="Stewart B.A."/>
            <person name="Lee S.R."/>
            <person name="Wilamowska K."/>
            <person name="Weinberg Z."/>
            <person name="Ruzzo W.L."/>
            <person name="Wloga D."/>
            <person name="Gaertig J."/>
            <person name="Frankel J."/>
            <person name="Tsao C.-C."/>
            <person name="Gorovsky M.A."/>
            <person name="Keeling P.J."/>
            <person name="Waller R.F."/>
            <person name="Patron N.J."/>
            <person name="Cherry J.M."/>
            <person name="Stover N.A."/>
            <person name="Krieger C.J."/>
            <person name="del Toro C."/>
            <person name="Ryder H.F."/>
            <person name="Williamson S.C."/>
            <person name="Barbeau R.A."/>
            <person name="Hamilton E.P."/>
            <person name="Orias E."/>
        </authorList>
    </citation>
    <scope>NUCLEOTIDE SEQUENCE [LARGE SCALE GENOMIC DNA]</scope>
    <source>
        <strain evidence="4">SB210</strain>
    </source>
</reference>
<feature type="region of interest" description="Disordered" evidence="2">
    <location>
        <begin position="2156"/>
        <end position="2200"/>
    </location>
</feature>
<protein>
    <submittedName>
        <fullName evidence="3">Uncharacterized protein</fullName>
    </submittedName>
</protein>
<dbReference type="KEGG" id="tet:TTHERM_00999030"/>
<evidence type="ECO:0000256" key="2">
    <source>
        <dbReference type="SAM" id="MobiDB-lite"/>
    </source>
</evidence>
<evidence type="ECO:0000313" key="4">
    <source>
        <dbReference type="Proteomes" id="UP000009168"/>
    </source>
</evidence>
<dbReference type="Proteomes" id="UP000009168">
    <property type="component" value="Unassembled WGS sequence"/>
</dbReference>
<evidence type="ECO:0000256" key="1">
    <source>
        <dbReference type="SAM" id="Coils"/>
    </source>
</evidence>
<gene>
    <name evidence="3" type="ORF">TTHERM_00999030</name>
</gene>
<name>Q22D74_TETTS</name>
<keyword evidence="1" id="KW-0175">Coiled coil</keyword>
<sequence length="2273" mass="273289">MYNEQRDQIQIILNRALLNQVDQNYEYRREINELNQLLQRNQYDKNQFYDLMLSIIQTNQSRYNIRSVLSFLQIWQNSQDGQQQPQKVNSRQLAALNGQPVNQQQEQLRLHRIGAQNLCRSLLQIRYNHMRNSFYQIRQVQLSQVRRHLNCSQRIKGQILQMIFQRYFPAELKKKEFFYRWRVRCNIIQPRNVIKRLVLYARIQPEIAYWRLRSLISNPYEDHIVGKKIAQFEDILENTKKAIYKKFQKQAFVILLKNQKRQKNFLRLCELFEKKMNKLFKKIGFRVIKLNQRDYLVNKKFIDLLANYAKKKTRAPYDEIKKINEEGEEKKKRAVYKKLNDNLKVNITEWRKQANQAKQYMKCRLVMKFLETLNKELVVNTMQIFQSNREQILKKQAIEKMFGNFNQFARKLLNTWRVNARFGTLNRDMIQRMIQNLGQQVNNGQKGKMRSTLNSFYINMKIKKVQLNFFKSLLDTKAGQMLRVFRVWKEIPSRMTGPANKFQIKLQNFAFKRLRVFQDSMKFLFQEAENQKKRALQTLLLKTQSSYKRLFIEWKQMVYTDRMIRRCKLVINIFERVEQVIQANTQMLFTDDQKIRRMTAIVEKMIEQWKKKNYNYFFRWRQINHELKMEELLNDNNKKDMLKKMVDYVKRSSGNSHRFVLRQFYTNYKVKNIQQKIFKALFDTSAGKVLHLFMLWKGLPPPSDNEMQIKTVRFEGILHNFSMRPIKKSFQAFTRIYQEAISRKKSFFQSLQKKSMSSHKRMFINWHQIADNCKKVSRCKKTMMLFDIMNDLLSQKVEFALFSSLPDYDRKIRAMQKLIENYQRLRKEFWIMWKSRINDFRIKDEQKGEAIKQLEDLLDDKVKRQMKQALQSFDVDKKLQKIAFNLYKKLGVTSSQMALQLFLKWKYLPYRPPKTISHYFEEKMRGFVNNRNRQFLDCLKEIKSQADEKKKNLIILFLQNQKSKFQGVYDSWNYKREDQAVQKCSLTIKLFDAIHIKLQQQFGVIAESRNWDLMQKYLQRLINQQNLNIKFCLKQWRQHVFDSKIDLETKRRIIEKLNLMKEGSTLGGQRKVLNQFMKNRNIKIIQNQFFSKLLDTSVGKTLSLFQKWKSLPLPSSEKIKAQRFERLLNDFSGRRLRQFFDPLKQSLVKSQLIQKDSIYRLINLTMSDHKKLFLKWSNQTKQYKQNSKCRQTLNLFAILQEKLTERFHQAIENNRENNLKRKVIERLFEEQRRRTQNAFSTWSQLVRSVMQAEKCKRTIDFFEQMVVALRSRTDVILLNSQTVAIKKRALERLFEVTRSKTVRAFRTWYQYMLYNRLDDKQKRKMIDMLRNAITHSKGNKVRQAIQSFKKNASIRKYQIQFFNKILQSNIGQQILCFQKWKSLPIPVNFEERRKYASFQQRMANIYTNPIKQSLQALKDIKYVAEITKKKALYLMLKKTMGVPQRLYIKWKNVTQDEKRVEHFNAVSRFFEIVNQKITGSLENTIIEKTGSASHNQKIQKLVILFQRVESLYKKTLNDSMHMIQRKSGSVALRAYFASLWKWKFANLDSKYYTKYKQIYRQSAILSRFVQIVQARITNNLQDGYKEIKNFKKKSKEQLLLNCIGIRQREEVRLQSAWLNRWRQNVNLMRYQQNIMTVMIHQKLNSTVQILSRLLKQAAMNRIKNFVFTIRSNKSQQVENLVAVIKRARQRQLQSSFEAIRNESYSNRITRKLYLINRGLIKLCESNTIKQQLLAYAFDAIYDSAYDQNVNVWEQRTFQQMFCLSDIATSFNILKNLAFPQQDTQNSPPPSPPSTPINSRVNNNYMAPRHPEYNNSNQRNNQYLQQIPQQYQDNLSNSLTSSYQQPPEIRVTTSALVAQHLLEPSLQQSIQLNQNRNQPQIQEIEDNSISGILKKIGQDNLRIINRYGASDHIYSVLQRIFQRQKSSIFRQLVIKSKNKTVVELRFEQQKTKSQINDLQNSNRKLENQLQNSEINYQNKIQQLEQQLNSAIVKSESLLSQEKQQHQRYIQQLQQQNQQQQLELQDQRRQNQEMQQAIQQRLYEEDNQEADQLQRSSRHQSDQEEYERRSLHQLDQLEEEDQQRDNQYLNQVSDVQYTLQEMESRIQELMARDEEAQRQHQQILEDEQNYDHGEYNNNYSDQPQLSLRIRLQYADQNDPRYSNQQQQQSLLSQRSQQHQYFQSPASTQFRNDGNLSSRSQGYPYVTGDDQIDEDLIQYQNNMADQQPDEIQDLQNLNLQLTVTKINQLIRIFNDLRTRNYRFAFYKIKNQLYQSN</sequence>
<dbReference type="OrthoDB" id="301333at2759"/>
<accession>Q22D74</accession>
<dbReference type="GeneID" id="7839022"/>
<proteinExistence type="predicted"/>